<proteinExistence type="predicted"/>
<name>A0A5S3QJF1_9BACI</name>
<sequence length="274" mass="33207">MDKRLLEEHLEEMQPYLLKWFREYNVMLLTSPFKTLEYEVFMDGFAPAKDMLCQSYLYSISEAFKELVKTYYYSLSAYAIEKKLREEGEIGWSNYWKYEVKNYYFRSIIPRFISLLDYVAVMVNELSQRKLISNIRRVYFNGIKSVLEIRKEGAGWLTYEDIKELSKILSYAYRDINEEEKDVLKLYRNTTTHRYFVGIDELTVPIQRRKITEQEQELYKIRDNYSYRVTGKPDYTFEKLNETIEKLMNNLDFMISQLMEMDFMQNVVTRIVKE</sequence>
<gene>
    <name evidence="1" type="ORF">FFL34_06815</name>
</gene>
<dbReference type="Proteomes" id="UP000306980">
    <property type="component" value="Unassembled WGS sequence"/>
</dbReference>
<dbReference type="EMBL" id="VCIA01000001">
    <property type="protein sequence ID" value="TMN21857.1"/>
    <property type="molecule type" value="Genomic_DNA"/>
</dbReference>
<reference evidence="1 2" key="1">
    <citation type="submission" date="2019-05" db="EMBL/GenBank/DDBJ databases">
        <title>Genomic analysis of Lentibacillus sp. NKC220-2.</title>
        <authorList>
            <person name="Oh Y.J."/>
        </authorList>
    </citation>
    <scope>NUCLEOTIDE SEQUENCE [LARGE SCALE GENOMIC DNA]</scope>
    <source>
        <strain evidence="1 2">NKC220-2</strain>
    </source>
</reference>
<comment type="caution">
    <text evidence="1">The sequence shown here is derived from an EMBL/GenBank/DDBJ whole genome shotgun (WGS) entry which is preliminary data.</text>
</comment>
<protein>
    <submittedName>
        <fullName evidence="1">Uncharacterized protein</fullName>
    </submittedName>
</protein>
<accession>A0A5S3QJF1</accession>
<evidence type="ECO:0000313" key="2">
    <source>
        <dbReference type="Proteomes" id="UP000306980"/>
    </source>
</evidence>
<dbReference type="RefSeq" id="WP_138602672.1">
    <property type="nucleotide sequence ID" value="NZ_VCIA01000001.1"/>
</dbReference>
<dbReference type="OrthoDB" id="2990928at2"/>
<evidence type="ECO:0000313" key="1">
    <source>
        <dbReference type="EMBL" id="TMN21857.1"/>
    </source>
</evidence>
<dbReference type="AlphaFoldDB" id="A0A5S3QJF1"/>
<organism evidence="1 2">
    <name type="scientific">Lentibacillus cibarius</name>
    <dbReference type="NCBI Taxonomy" id="2583219"/>
    <lineage>
        <taxon>Bacteria</taxon>
        <taxon>Bacillati</taxon>
        <taxon>Bacillota</taxon>
        <taxon>Bacilli</taxon>
        <taxon>Bacillales</taxon>
        <taxon>Bacillaceae</taxon>
        <taxon>Lentibacillus</taxon>
    </lineage>
</organism>